<organism evidence="1 2">
    <name type="scientific">Hydromonas duriensis</name>
    <dbReference type="NCBI Taxonomy" id="1527608"/>
    <lineage>
        <taxon>Bacteria</taxon>
        <taxon>Pseudomonadati</taxon>
        <taxon>Pseudomonadota</taxon>
        <taxon>Betaproteobacteria</taxon>
        <taxon>Burkholderiales</taxon>
        <taxon>Burkholderiaceae</taxon>
        <taxon>Hydromonas</taxon>
    </lineage>
</organism>
<name>A0A4R6YAV3_9BURK</name>
<dbReference type="Proteomes" id="UP000294480">
    <property type="component" value="Unassembled WGS sequence"/>
</dbReference>
<accession>A0A4R6YAV3</accession>
<comment type="caution">
    <text evidence="1">The sequence shown here is derived from an EMBL/GenBank/DDBJ whole genome shotgun (WGS) entry which is preliminary data.</text>
</comment>
<protein>
    <submittedName>
        <fullName evidence="1">Uncharacterized protein</fullName>
    </submittedName>
</protein>
<gene>
    <name evidence="1" type="ORF">DFR44_10240</name>
</gene>
<sequence>MHKTKNLGTAFAELSRGLMLNGKTYTVGFTSANNGWLLSNKAASESSKANVFITVIMGFTINQNFINFKLLCSSARFRLKITLR</sequence>
<dbReference type="EMBL" id="SNZE01000002">
    <property type="protein sequence ID" value="TDR32744.1"/>
    <property type="molecule type" value="Genomic_DNA"/>
</dbReference>
<keyword evidence="2" id="KW-1185">Reference proteome</keyword>
<dbReference type="AlphaFoldDB" id="A0A4R6YAV3"/>
<evidence type="ECO:0000313" key="2">
    <source>
        <dbReference type="Proteomes" id="UP000294480"/>
    </source>
</evidence>
<proteinExistence type="predicted"/>
<evidence type="ECO:0000313" key="1">
    <source>
        <dbReference type="EMBL" id="TDR32744.1"/>
    </source>
</evidence>
<reference evidence="1 2" key="1">
    <citation type="submission" date="2019-03" db="EMBL/GenBank/DDBJ databases">
        <title>Genomic Encyclopedia of Type Strains, Phase IV (KMG-IV): sequencing the most valuable type-strain genomes for metagenomic binning, comparative biology and taxonomic classification.</title>
        <authorList>
            <person name="Goeker M."/>
        </authorList>
    </citation>
    <scope>NUCLEOTIDE SEQUENCE [LARGE SCALE GENOMIC DNA]</scope>
    <source>
        <strain evidence="1 2">DSM 102852</strain>
    </source>
</reference>